<keyword evidence="2" id="KW-0472">Membrane</keyword>
<reference evidence="6" key="1">
    <citation type="submission" date="2021-02" db="EMBL/GenBank/DDBJ databases">
        <authorList>
            <person name="Dougan E. K."/>
            <person name="Rhodes N."/>
            <person name="Thang M."/>
            <person name="Chan C."/>
        </authorList>
    </citation>
    <scope>NUCLEOTIDE SEQUENCE</scope>
</reference>
<name>A0A812S165_9DINO</name>
<keyword evidence="7" id="KW-1185">Reference proteome</keyword>
<feature type="transmembrane region" description="Helical" evidence="2">
    <location>
        <begin position="730"/>
        <end position="751"/>
    </location>
</feature>
<dbReference type="GO" id="GO:0022857">
    <property type="term" value="F:transmembrane transporter activity"/>
    <property type="evidence" value="ECO:0007669"/>
    <property type="project" value="InterPro"/>
</dbReference>
<dbReference type="Gene3D" id="3.40.190.10">
    <property type="entry name" value="Periplasmic binding protein-like II"/>
    <property type="match status" value="1"/>
</dbReference>
<feature type="domain" description="Tyrosine-protein kinase ephrin type A/B receptor-like" evidence="5">
    <location>
        <begin position="452"/>
        <end position="487"/>
    </location>
</feature>
<accession>A0A812S165</accession>
<evidence type="ECO:0000256" key="3">
    <source>
        <dbReference type="SAM" id="SignalP"/>
    </source>
</evidence>
<dbReference type="InterPro" id="IPR011641">
    <property type="entry name" value="Tyr-kin_ephrin_A/B_rcpt-like"/>
</dbReference>
<feature type="chain" id="PRO_5032331895" description="Tyrosine-protein kinase ephrin type A/B receptor-like domain-containing protein" evidence="3">
    <location>
        <begin position="20"/>
        <end position="1157"/>
    </location>
</feature>
<evidence type="ECO:0000256" key="1">
    <source>
        <dbReference type="SAM" id="MobiDB-lite"/>
    </source>
</evidence>
<evidence type="ECO:0000259" key="5">
    <source>
        <dbReference type="Pfam" id="PF07699"/>
    </source>
</evidence>
<dbReference type="Gene3D" id="2.10.50.10">
    <property type="entry name" value="Tumor Necrosis Factor Receptor, subunit A, domain 2"/>
    <property type="match status" value="2"/>
</dbReference>
<feature type="transmembrane region" description="Helical" evidence="2">
    <location>
        <begin position="957"/>
        <end position="983"/>
    </location>
</feature>
<feature type="signal peptide" evidence="3">
    <location>
        <begin position="1"/>
        <end position="19"/>
    </location>
</feature>
<feature type="domain" description="ABC-type glycine betaine transport system substrate-binding" evidence="4">
    <location>
        <begin position="318"/>
        <end position="393"/>
    </location>
</feature>
<dbReference type="AlphaFoldDB" id="A0A812S165"/>
<keyword evidence="3" id="KW-0732">Signal</keyword>
<feature type="transmembrane region" description="Helical" evidence="2">
    <location>
        <begin position="814"/>
        <end position="840"/>
    </location>
</feature>
<feature type="transmembrane region" description="Helical" evidence="2">
    <location>
        <begin position="868"/>
        <end position="889"/>
    </location>
</feature>
<feature type="transmembrane region" description="Helical" evidence="2">
    <location>
        <begin position="638"/>
        <end position="657"/>
    </location>
</feature>
<dbReference type="Proteomes" id="UP000604046">
    <property type="component" value="Unassembled WGS sequence"/>
</dbReference>
<feature type="transmembrane region" description="Helical" evidence="2">
    <location>
        <begin position="772"/>
        <end position="794"/>
    </location>
</feature>
<keyword evidence="2" id="KW-1133">Transmembrane helix</keyword>
<feature type="region of interest" description="Disordered" evidence="1">
    <location>
        <begin position="1122"/>
        <end position="1157"/>
    </location>
</feature>
<dbReference type="CDD" id="cd00185">
    <property type="entry name" value="TNFRSF"/>
    <property type="match status" value="2"/>
</dbReference>
<proteinExistence type="predicted"/>
<gene>
    <name evidence="6" type="ORF">SNAT2548_LOCUS25292</name>
</gene>
<dbReference type="Pfam" id="PF07699">
    <property type="entry name" value="Ephrin_rec_like"/>
    <property type="match status" value="2"/>
</dbReference>
<evidence type="ECO:0000256" key="2">
    <source>
        <dbReference type="SAM" id="Phobius"/>
    </source>
</evidence>
<dbReference type="InterPro" id="IPR009030">
    <property type="entry name" value="Growth_fac_rcpt_cys_sf"/>
</dbReference>
<comment type="caution">
    <text evidence="6">The sequence shown here is derived from an EMBL/GenBank/DDBJ whole genome shotgun (WGS) entry which is preliminary data.</text>
</comment>
<feature type="domain" description="Tyrosine-protein kinase ephrin type A/B receptor-like" evidence="5">
    <location>
        <begin position="490"/>
        <end position="527"/>
    </location>
</feature>
<dbReference type="SMART" id="SM01411">
    <property type="entry name" value="Ephrin_rec_like"/>
    <property type="match status" value="2"/>
</dbReference>
<feature type="transmembrane region" description="Helical" evidence="2">
    <location>
        <begin position="895"/>
        <end position="915"/>
    </location>
</feature>
<dbReference type="PANTHER" id="PTHR46967:SF2">
    <property type="entry name" value="SUSHI, VON WILLEBRAND FACTOR TYPE A, EGF AND PENTRAXIN DOMAIN-CONTAINING PROTEIN 1-LIKE"/>
    <property type="match status" value="1"/>
</dbReference>
<dbReference type="InterPro" id="IPR007210">
    <property type="entry name" value="ABC_Gly_betaine_transp_sub-bd"/>
</dbReference>
<feature type="transmembrane region" description="Helical" evidence="2">
    <location>
        <begin position="927"/>
        <end position="945"/>
    </location>
</feature>
<evidence type="ECO:0008006" key="8">
    <source>
        <dbReference type="Google" id="ProtNLM"/>
    </source>
</evidence>
<feature type="transmembrane region" description="Helical" evidence="2">
    <location>
        <begin position="669"/>
        <end position="689"/>
    </location>
</feature>
<protein>
    <recommendedName>
        <fullName evidence="8">Tyrosine-protein kinase ephrin type A/B receptor-like domain-containing protein</fullName>
    </recommendedName>
</protein>
<evidence type="ECO:0000313" key="6">
    <source>
        <dbReference type="EMBL" id="CAE7457406.1"/>
    </source>
</evidence>
<dbReference type="SUPFAM" id="SSF57184">
    <property type="entry name" value="Growth factor receptor domain"/>
    <property type="match status" value="1"/>
</dbReference>
<dbReference type="SUPFAM" id="SSF53850">
    <property type="entry name" value="Periplasmic binding protein-like II"/>
    <property type="match status" value="1"/>
</dbReference>
<dbReference type="Pfam" id="PF04069">
    <property type="entry name" value="OpuAC"/>
    <property type="match status" value="1"/>
</dbReference>
<dbReference type="PANTHER" id="PTHR46967">
    <property type="entry name" value="INSULIN-LIKE GROWTH FACTOR BINDING PROTEIN,N-TERMINAL"/>
    <property type="match status" value="1"/>
</dbReference>
<keyword evidence="2" id="KW-0812">Transmembrane</keyword>
<dbReference type="OrthoDB" id="415069at2759"/>
<evidence type="ECO:0000259" key="4">
    <source>
        <dbReference type="Pfam" id="PF04069"/>
    </source>
</evidence>
<dbReference type="EMBL" id="CAJNDS010002386">
    <property type="protein sequence ID" value="CAE7457406.1"/>
    <property type="molecule type" value="Genomic_DNA"/>
</dbReference>
<evidence type="ECO:0000313" key="7">
    <source>
        <dbReference type="Proteomes" id="UP000604046"/>
    </source>
</evidence>
<sequence length="1157" mass="125746">MHTIGVLAYIALIARSARARCFENGVEPQQVANFVADGDVFPLGIAVGDWPAAHLLSGVSQILIEEQLGVNVTLATAGGNTVDGFYAMAGCTTPSQVTDRGCGATTTRMHLHLEAWVSLYQVEYDQIQKDYPTTAPTSLGSIGYTGSMSMYLPKRILDNASISEGIPLEFYRAYNSSWYEPSHYFDNLGAVNLSQVRRCRDTRFVQSRNMQTYVEVTNDIDGVEDNGGLLMARCQDGYFWRAPACRHNVALCVPVLTGGTGWAVEEVMQKATSFSMPLALGVAATSEDYRQIPLQVRSLFMWFRPDDAFLDLSPVEIRFPRYDRAAWLSGDLRTAPEQVKIEKLVSQNLVDLAPAVLDLIQKMRWSVDDVNHMMMDMKTSNDSPATVACRWLTANPDIWSSWLVGETACFAGFGLFDASSGYVAHRDGTAELACRPCESGSYSQELQDAKGTTHICQLCRPGTFQKSGASTSCEPCSEGNYQDEEGALDCKRCPMGRFQDEKGKSVCNFCGNGTTTLGLGSLSEQECGCLPGTINVGHNSSCQACPEGLSCPVLSTVSSLLNGSTIAHELTPQIRAGYFSSMEEPLEIFKCIPASHCPGGPPNTCLGGLSALPCAACGEREYFDGEECVICVSSRKDIFVLGFVAGLVGLVLAYYLLNSPMSAKASVMLTTTTAMGMMVMTLQKVGVIGNMTVDFPFNVQDLLQALQVFILDLDLMGFPCVASPDPVRRYLATVMVFPAVVVGILFCLALSKFLPKKWRWSASKSLNLIGQFLQIGYTTMSVTAMVPMTCYSHPNGRHSLLKFPDVFCGTSEHSTMLAFGVALLAFGVLGFLCLCAWAAIQVPLWSSQGLSERVSAFRFLLARFRLDGWWYGVPLLVRGSLLNLPVVLATDYPPVQIVSMSVILVVFMIVQTTFWPWKPPLINALDCWISACVILLVVSAAMGLPELSDDMLSFRDIFTMLVIVLLFGSVLFTLGCVGVSLLLRSLGIQEIILTLGPIPQAQRVAQALQSISAELSEADAAEIKSRVEDLAVYDVTQISRCITVVAKEVLCTDSPAFDFTRRVSAKSFEPGRKGSVKKEDQKVQATGSEDFVGIAPTESCPMEQEGADLEAAALVGETIEEVESSLSAQDADQQLPGDCDEVSSTLDSTPRRTRLSL</sequence>
<dbReference type="GO" id="GO:0043190">
    <property type="term" value="C:ATP-binding cassette (ABC) transporter complex"/>
    <property type="evidence" value="ECO:0007669"/>
    <property type="project" value="InterPro"/>
</dbReference>
<organism evidence="6 7">
    <name type="scientific">Symbiodinium natans</name>
    <dbReference type="NCBI Taxonomy" id="878477"/>
    <lineage>
        <taxon>Eukaryota</taxon>
        <taxon>Sar</taxon>
        <taxon>Alveolata</taxon>
        <taxon>Dinophyceae</taxon>
        <taxon>Suessiales</taxon>
        <taxon>Symbiodiniaceae</taxon>
        <taxon>Symbiodinium</taxon>
    </lineage>
</organism>